<dbReference type="Proteomes" id="UP000683360">
    <property type="component" value="Unassembled WGS sequence"/>
</dbReference>
<dbReference type="AlphaFoldDB" id="A0A8S3Q432"/>
<proteinExistence type="predicted"/>
<feature type="domain" description="IgGFc-binding protein N-terminal" evidence="1">
    <location>
        <begin position="32"/>
        <end position="225"/>
    </location>
</feature>
<evidence type="ECO:0000313" key="3">
    <source>
        <dbReference type="Proteomes" id="UP000683360"/>
    </source>
</evidence>
<dbReference type="PANTHER" id="PTHR46534">
    <property type="entry name" value="IGGFC_BINDING DOMAIN-CONTAINING PROTEIN"/>
    <property type="match status" value="1"/>
</dbReference>
<dbReference type="OrthoDB" id="6119669at2759"/>
<protein>
    <recommendedName>
        <fullName evidence="1">IgGFc-binding protein N-terminal domain-containing protein</fullName>
    </recommendedName>
</protein>
<dbReference type="Pfam" id="PF17517">
    <property type="entry name" value="IgGFc_binding"/>
    <property type="match status" value="1"/>
</dbReference>
<reference evidence="2" key="1">
    <citation type="submission" date="2021-03" db="EMBL/GenBank/DDBJ databases">
        <authorList>
            <person name="Bekaert M."/>
        </authorList>
    </citation>
    <scope>NUCLEOTIDE SEQUENCE</scope>
</reference>
<evidence type="ECO:0000313" key="2">
    <source>
        <dbReference type="EMBL" id="CAG2191112.1"/>
    </source>
</evidence>
<sequence>MTNGLHQAGAEIYSNIPINLYGFLFIRHFSEGFLVLPARYASTCYIIPSFTVSTSNTICQSLFALSSVFSNTVIEINLKMKEGSISYDNIQYANNQTLSLVLNKYTTFQIWHSSDLTGTKIIASKPIVVVSGNRCNYINNKASCQPFIEMVLPTNQLDNVYVIPYLNYRYENTIRLLAVNDTHIALKNGNNRTRHVLKSRDFMDYFHTTISYVSSESDLMVHIYTRA</sequence>
<name>A0A8S3Q432_MYTED</name>
<accession>A0A8S3Q432</accession>
<evidence type="ECO:0000259" key="1">
    <source>
        <dbReference type="Pfam" id="PF17517"/>
    </source>
</evidence>
<gene>
    <name evidence="2" type="ORF">MEDL_6361</name>
</gene>
<dbReference type="InterPro" id="IPR035234">
    <property type="entry name" value="IgGFc-bd_N"/>
</dbReference>
<keyword evidence="3" id="KW-1185">Reference proteome</keyword>
<dbReference type="EMBL" id="CAJPWZ010000353">
    <property type="protein sequence ID" value="CAG2191112.1"/>
    <property type="molecule type" value="Genomic_DNA"/>
</dbReference>
<dbReference type="PANTHER" id="PTHR46534:SF1">
    <property type="entry name" value="IGGFC-BINDING PROTEIN N-TERMINAL DOMAIN-CONTAINING PROTEIN"/>
    <property type="match status" value="1"/>
</dbReference>
<organism evidence="2 3">
    <name type="scientific">Mytilus edulis</name>
    <name type="common">Blue mussel</name>
    <dbReference type="NCBI Taxonomy" id="6550"/>
    <lineage>
        <taxon>Eukaryota</taxon>
        <taxon>Metazoa</taxon>
        <taxon>Spiralia</taxon>
        <taxon>Lophotrochozoa</taxon>
        <taxon>Mollusca</taxon>
        <taxon>Bivalvia</taxon>
        <taxon>Autobranchia</taxon>
        <taxon>Pteriomorphia</taxon>
        <taxon>Mytilida</taxon>
        <taxon>Mytiloidea</taxon>
        <taxon>Mytilidae</taxon>
        <taxon>Mytilinae</taxon>
        <taxon>Mytilus</taxon>
    </lineage>
</organism>
<comment type="caution">
    <text evidence="2">The sequence shown here is derived from an EMBL/GenBank/DDBJ whole genome shotgun (WGS) entry which is preliminary data.</text>
</comment>